<gene>
    <name evidence="1" type="ORF">TREES_T100015975</name>
</gene>
<name>L9KS19_TUPCH</name>
<evidence type="ECO:0000313" key="2">
    <source>
        <dbReference type="Proteomes" id="UP000011518"/>
    </source>
</evidence>
<reference evidence="2" key="2">
    <citation type="journal article" date="2013" name="Nat. Commun.">
        <title>Genome of the Chinese tree shrew.</title>
        <authorList>
            <person name="Fan Y."/>
            <person name="Huang Z.Y."/>
            <person name="Cao C.C."/>
            <person name="Chen C.S."/>
            <person name="Chen Y.X."/>
            <person name="Fan D.D."/>
            <person name="He J."/>
            <person name="Hou H.L."/>
            <person name="Hu L."/>
            <person name="Hu X.T."/>
            <person name="Jiang X.T."/>
            <person name="Lai R."/>
            <person name="Lang Y.S."/>
            <person name="Liang B."/>
            <person name="Liao S.G."/>
            <person name="Mu D."/>
            <person name="Ma Y.Y."/>
            <person name="Niu Y.Y."/>
            <person name="Sun X.Q."/>
            <person name="Xia J.Q."/>
            <person name="Xiao J."/>
            <person name="Xiong Z.Q."/>
            <person name="Xu L."/>
            <person name="Yang L."/>
            <person name="Zhang Y."/>
            <person name="Zhao W."/>
            <person name="Zhao X.D."/>
            <person name="Zheng Y.T."/>
            <person name="Zhou J.M."/>
            <person name="Zhu Y.B."/>
            <person name="Zhang G.J."/>
            <person name="Wang J."/>
            <person name="Yao Y.G."/>
        </authorList>
    </citation>
    <scope>NUCLEOTIDE SEQUENCE [LARGE SCALE GENOMIC DNA]</scope>
</reference>
<organism evidence="1 2">
    <name type="scientific">Tupaia chinensis</name>
    <name type="common">Chinese tree shrew</name>
    <name type="synonym">Tupaia belangeri chinensis</name>
    <dbReference type="NCBI Taxonomy" id="246437"/>
    <lineage>
        <taxon>Eukaryota</taxon>
        <taxon>Metazoa</taxon>
        <taxon>Chordata</taxon>
        <taxon>Craniata</taxon>
        <taxon>Vertebrata</taxon>
        <taxon>Euteleostomi</taxon>
        <taxon>Mammalia</taxon>
        <taxon>Eutheria</taxon>
        <taxon>Euarchontoglires</taxon>
        <taxon>Scandentia</taxon>
        <taxon>Tupaiidae</taxon>
        <taxon>Tupaia</taxon>
    </lineage>
</organism>
<sequence>MLKAKFLHHGMKGLYAESIWKPHWNSSLFRGEGFHVQSSRIAAQHKSSVKHPWYSMGVQGVKDSRAMRGNLGKDREATLDAEFKRRSRAVQRTVLHYNLFVENIMCICVKGQPYTEEN</sequence>
<dbReference type="AlphaFoldDB" id="L9KS19"/>
<dbReference type="Proteomes" id="UP000011518">
    <property type="component" value="Unassembled WGS sequence"/>
</dbReference>
<protein>
    <submittedName>
        <fullName evidence="1">Uncharacterized protein</fullName>
    </submittedName>
</protein>
<dbReference type="InParanoid" id="L9KS19"/>
<accession>L9KS19</accession>
<evidence type="ECO:0000313" key="1">
    <source>
        <dbReference type="EMBL" id="ELW65571.1"/>
    </source>
</evidence>
<dbReference type="EMBL" id="KB320683">
    <property type="protein sequence ID" value="ELW65571.1"/>
    <property type="molecule type" value="Genomic_DNA"/>
</dbReference>
<reference evidence="2" key="1">
    <citation type="submission" date="2012-07" db="EMBL/GenBank/DDBJ databases">
        <title>Genome of the Chinese tree shrew, a rising model animal genetically related to primates.</title>
        <authorList>
            <person name="Zhang G."/>
            <person name="Fan Y."/>
            <person name="Yao Y."/>
            <person name="Huang Z."/>
        </authorList>
    </citation>
    <scope>NUCLEOTIDE SEQUENCE [LARGE SCALE GENOMIC DNA]</scope>
</reference>
<proteinExistence type="predicted"/>
<keyword evidence="2" id="KW-1185">Reference proteome</keyword>